<dbReference type="EMBL" id="SRLO01000243">
    <property type="protein sequence ID" value="TNN64950.1"/>
    <property type="molecule type" value="Genomic_DNA"/>
</dbReference>
<keyword evidence="2" id="KW-1185">Reference proteome</keyword>
<sequence>MDSKRVSAAIGGIFLADEGLDVGVAILGVVELDRDAPTADKRAFSFPTCRRGAGSMVGLLWQVEDLLTGVRRGNGILTLSGCHGVVLFTVIIGIKELLKPLDEVKIILKSAFNQFLYGDNLNGGGKENYTI</sequence>
<gene>
    <name evidence="1" type="ORF">EYF80_024834</name>
</gene>
<name>A0A4Z2HHE1_9TELE</name>
<proteinExistence type="predicted"/>
<evidence type="ECO:0000313" key="1">
    <source>
        <dbReference type="EMBL" id="TNN64950.1"/>
    </source>
</evidence>
<comment type="caution">
    <text evidence="1">The sequence shown here is derived from an EMBL/GenBank/DDBJ whole genome shotgun (WGS) entry which is preliminary data.</text>
</comment>
<reference evidence="1 2" key="1">
    <citation type="submission" date="2019-03" db="EMBL/GenBank/DDBJ databases">
        <title>First draft genome of Liparis tanakae, snailfish: a comprehensive survey of snailfish specific genes.</title>
        <authorList>
            <person name="Kim W."/>
            <person name="Song I."/>
            <person name="Jeong J.-H."/>
            <person name="Kim D."/>
            <person name="Kim S."/>
            <person name="Ryu S."/>
            <person name="Song J.Y."/>
            <person name="Lee S.K."/>
        </authorList>
    </citation>
    <scope>NUCLEOTIDE SEQUENCE [LARGE SCALE GENOMIC DNA]</scope>
    <source>
        <tissue evidence="1">Muscle</tissue>
    </source>
</reference>
<dbReference type="Proteomes" id="UP000314294">
    <property type="component" value="Unassembled WGS sequence"/>
</dbReference>
<evidence type="ECO:0000313" key="2">
    <source>
        <dbReference type="Proteomes" id="UP000314294"/>
    </source>
</evidence>
<organism evidence="1 2">
    <name type="scientific">Liparis tanakae</name>
    <name type="common">Tanaka's snailfish</name>
    <dbReference type="NCBI Taxonomy" id="230148"/>
    <lineage>
        <taxon>Eukaryota</taxon>
        <taxon>Metazoa</taxon>
        <taxon>Chordata</taxon>
        <taxon>Craniata</taxon>
        <taxon>Vertebrata</taxon>
        <taxon>Euteleostomi</taxon>
        <taxon>Actinopterygii</taxon>
        <taxon>Neopterygii</taxon>
        <taxon>Teleostei</taxon>
        <taxon>Neoteleostei</taxon>
        <taxon>Acanthomorphata</taxon>
        <taxon>Eupercaria</taxon>
        <taxon>Perciformes</taxon>
        <taxon>Cottioidei</taxon>
        <taxon>Cottales</taxon>
        <taxon>Liparidae</taxon>
        <taxon>Liparis</taxon>
    </lineage>
</organism>
<protein>
    <submittedName>
        <fullName evidence="1">Uncharacterized protein</fullName>
    </submittedName>
</protein>
<accession>A0A4Z2HHE1</accession>
<dbReference type="AlphaFoldDB" id="A0A4Z2HHE1"/>